<evidence type="ECO:0008006" key="4">
    <source>
        <dbReference type="Google" id="ProtNLM"/>
    </source>
</evidence>
<dbReference type="RefSeq" id="WP_264987960.1">
    <property type="nucleotide sequence ID" value="NZ_BRZA01000002.1"/>
</dbReference>
<feature type="signal peptide" evidence="1">
    <location>
        <begin position="1"/>
        <end position="21"/>
    </location>
</feature>
<evidence type="ECO:0000313" key="2">
    <source>
        <dbReference type="EMBL" id="GLC88196.1"/>
    </source>
</evidence>
<dbReference type="EMBL" id="BRZA01000002">
    <property type="protein sequence ID" value="GLC88196.1"/>
    <property type="molecule type" value="Genomic_DNA"/>
</dbReference>
<organism evidence="2 3">
    <name type="scientific">Lysinibacillus piscis</name>
    <dbReference type="NCBI Taxonomy" id="2518931"/>
    <lineage>
        <taxon>Bacteria</taxon>
        <taxon>Bacillati</taxon>
        <taxon>Bacillota</taxon>
        <taxon>Bacilli</taxon>
        <taxon>Bacillales</taxon>
        <taxon>Bacillaceae</taxon>
        <taxon>Lysinibacillus</taxon>
    </lineage>
</organism>
<keyword evidence="1" id="KW-0732">Signal</keyword>
<proteinExistence type="predicted"/>
<name>A0ABQ5NIK0_9BACI</name>
<comment type="caution">
    <text evidence="2">The sequence shown here is derived from an EMBL/GenBank/DDBJ whole genome shotgun (WGS) entry which is preliminary data.</text>
</comment>
<feature type="chain" id="PRO_5045518111" description="Lipoprotein" evidence="1">
    <location>
        <begin position="22"/>
        <end position="171"/>
    </location>
</feature>
<protein>
    <recommendedName>
        <fullName evidence="4">Lipoprotein</fullName>
    </recommendedName>
</protein>
<evidence type="ECO:0000256" key="1">
    <source>
        <dbReference type="SAM" id="SignalP"/>
    </source>
</evidence>
<gene>
    <name evidence="2" type="ORF">LYSBPC_13230</name>
</gene>
<dbReference type="Proteomes" id="UP001065593">
    <property type="component" value="Unassembled WGS sequence"/>
</dbReference>
<evidence type="ECO:0000313" key="3">
    <source>
        <dbReference type="Proteomes" id="UP001065593"/>
    </source>
</evidence>
<keyword evidence="3" id="KW-1185">Reference proteome</keyword>
<dbReference type="PROSITE" id="PS51257">
    <property type="entry name" value="PROKAR_LIPOPROTEIN"/>
    <property type="match status" value="1"/>
</dbReference>
<reference evidence="2" key="1">
    <citation type="submission" date="2022-08" db="EMBL/GenBank/DDBJ databases">
        <title>Draft genome sequence of Lysinibacillus sp. strain KH24.</title>
        <authorList>
            <person name="Kanbe H."/>
            <person name="Itoh H."/>
        </authorList>
    </citation>
    <scope>NUCLEOTIDE SEQUENCE</scope>
    <source>
        <strain evidence="2">KH24</strain>
    </source>
</reference>
<accession>A0ABQ5NIK0</accession>
<sequence>MYKWLKSCSLLILLIILSACTQSVEEQFQDGLQPIETTLTEKPAKSTNTIGNIQLYLPANFKVEDSSDEYNMIITKGGEDYILFINDREKEDSQLYYQLLKEDSTKTIVKEQTYENEDTFSFIAIVKTAKEDEFELIVSSGGIKMTTISPTKHVEDNLLEMAKIVHSVHLQ</sequence>